<feature type="compositionally biased region" description="Low complexity" evidence="1">
    <location>
        <begin position="250"/>
        <end position="261"/>
    </location>
</feature>
<sequence>MPRIWRLALIGAATAFAWIVLSLLLGLGFGSAHADEGDDDGAGLLGAVTSAVDSTATTVTTAVTKTTSAVTEVVNTVVEVAPAPVQQPVREVVQAAGSTVNTVTEPVDEVVSNDVVGTVTAPVVEAVTQVPVVGGIVTGTGLDQAVSDLSDTVDDTIGELTGTVADTGSAIGQPPAGTPDLPPVTPGIPVLPGGDHSDEPTGVDTPAASAASAPRLGPDTAATSAIGGAAASAQLLFSDGVHEGFATPATAVSSSSASPDARGPFTPAGELCPPTASSSGPGGAGPGAWALVAVGPLAALRAWGRRAGPEDDLAPPAPAGSTDVSPD</sequence>
<evidence type="ECO:0000256" key="1">
    <source>
        <dbReference type="SAM" id="MobiDB-lite"/>
    </source>
</evidence>
<feature type="compositionally biased region" description="Pro residues" evidence="1">
    <location>
        <begin position="176"/>
        <end position="186"/>
    </location>
</feature>
<evidence type="ECO:0000313" key="3">
    <source>
        <dbReference type="EMBL" id="MBD8023008.1"/>
    </source>
</evidence>
<feature type="signal peptide" evidence="2">
    <location>
        <begin position="1"/>
        <end position="34"/>
    </location>
</feature>
<evidence type="ECO:0000313" key="4">
    <source>
        <dbReference type="Proteomes" id="UP000602532"/>
    </source>
</evidence>
<dbReference type="EMBL" id="JACSPM010000001">
    <property type="protein sequence ID" value="MBD8023008.1"/>
    <property type="molecule type" value="Genomic_DNA"/>
</dbReference>
<comment type="caution">
    <text evidence="3">The sequence shown here is derived from an EMBL/GenBank/DDBJ whole genome shotgun (WGS) entry which is preliminary data.</text>
</comment>
<organism evidence="3 4">
    <name type="scientific">Microbacterium gallinarum</name>
    <dbReference type="NCBI Taxonomy" id="2762209"/>
    <lineage>
        <taxon>Bacteria</taxon>
        <taxon>Bacillati</taxon>
        <taxon>Actinomycetota</taxon>
        <taxon>Actinomycetes</taxon>
        <taxon>Micrococcales</taxon>
        <taxon>Microbacteriaceae</taxon>
        <taxon>Microbacterium</taxon>
    </lineage>
</organism>
<keyword evidence="2" id="KW-0732">Signal</keyword>
<feature type="region of interest" description="Disordered" evidence="1">
    <location>
        <begin position="307"/>
        <end position="327"/>
    </location>
</feature>
<name>A0ABR8X1D4_9MICO</name>
<evidence type="ECO:0000256" key="2">
    <source>
        <dbReference type="SAM" id="SignalP"/>
    </source>
</evidence>
<feature type="chain" id="PRO_5047524556" evidence="2">
    <location>
        <begin position="35"/>
        <end position="327"/>
    </location>
</feature>
<accession>A0ABR8X1D4</accession>
<proteinExistence type="predicted"/>
<dbReference type="Proteomes" id="UP000602532">
    <property type="component" value="Unassembled WGS sequence"/>
</dbReference>
<feature type="region of interest" description="Disordered" evidence="1">
    <location>
        <begin position="165"/>
        <end position="216"/>
    </location>
</feature>
<keyword evidence="4" id="KW-1185">Reference proteome</keyword>
<reference evidence="3 4" key="1">
    <citation type="submission" date="2020-08" db="EMBL/GenBank/DDBJ databases">
        <title>A Genomic Blueprint of the Chicken Gut Microbiome.</title>
        <authorList>
            <person name="Gilroy R."/>
            <person name="Ravi A."/>
            <person name="Getino M."/>
            <person name="Pursley I."/>
            <person name="Horton D.L."/>
            <person name="Alikhan N.-F."/>
            <person name="Baker D."/>
            <person name="Gharbi K."/>
            <person name="Hall N."/>
            <person name="Watson M."/>
            <person name="Adriaenssens E.M."/>
            <person name="Foster-Nyarko E."/>
            <person name="Jarju S."/>
            <person name="Secka A."/>
            <person name="Antonio M."/>
            <person name="Oren A."/>
            <person name="Chaudhuri R."/>
            <person name="La Ragione R.M."/>
            <person name="Hildebrand F."/>
            <person name="Pallen M.J."/>
        </authorList>
    </citation>
    <scope>NUCLEOTIDE SEQUENCE [LARGE SCALE GENOMIC DNA]</scope>
    <source>
        <strain evidence="3 4">Sa1CUA4</strain>
    </source>
</reference>
<feature type="region of interest" description="Disordered" evidence="1">
    <location>
        <begin position="250"/>
        <end position="289"/>
    </location>
</feature>
<protein>
    <submittedName>
        <fullName evidence="3">Uncharacterized protein</fullName>
    </submittedName>
</protein>
<gene>
    <name evidence="3" type="ORF">H9622_05295</name>
</gene>